<reference evidence="4 5" key="2">
    <citation type="journal article" date="2014" name="Int. J. Syst. Evol. Microbiol.">
        <title>Complete genome sequence of Corynebacterium casei LMG S-19264T (=DSM 44701T), isolated from a smear-ripened cheese.</title>
        <authorList>
            <consortium name="US DOE Joint Genome Institute (JGI-PGF)"/>
            <person name="Walter F."/>
            <person name="Albersmeier A."/>
            <person name="Kalinowski J."/>
            <person name="Ruckert C."/>
        </authorList>
    </citation>
    <scope>NUCLEOTIDE SEQUENCE [LARGE SCALE GENOMIC DNA]</scope>
    <source>
        <strain evidence="4 5">CGMCC 4.7206</strain>
    </source>
</reference>
<gene>
    <name evidence="3" type="ORF">GCM10009545_06840</name>
    <name evidence="4" type="ORF">GCM10011581_20860</name>
</gene>
<evidence type="ECO:0000313" key="6">
    <source>
        <dbReference type="Proteomes" id="UP001500220"/>
    </source>
</evidence>
<reference evidence="4" key="4">
    <citation type="submission" date="2020-09" db="EMBL/GenBank/DDBJ databases">
        <authorList>
            <person name="Sun Q."/>
            <person name="Zhou Y."/>
        </authorList>
    </citation>
    <scope>NUCLEOTIDE SEQUENCE</scope>
    <source>
        <strain evidence="4">CGMCC 4.7206</strain>
    </source>
</reference>
<dbReference type="InterPro" id="IPR005754">
    <property type="entry name" value="Sortase"/>
</dbReference>
<protein>
    <submittedName>
        <fullName evidence="4">Class F sortase</fullName>
    </submittedName>
</protein>
<dbReference type="EMBL" id="BAAAHC010000003">
    <property type="protein sequence ID" value="GAA0507413.1"/>
    <property type="molecule type" value="Genomic_DNA"/>
</dbReference>
<feature type="transmembrane region" description="Helical" evidence="2">
    <location>
        <begin position="12"/>
        <end position="32"/>
    </location>
</feature>
<dbReference type="RefSeq" id="WP_188987092.1">
    <property type="nucleotide sequence ID" value="NZ_BAAAHC010000003.1"/>
</dbReference>
<comment type="caution">
    <text evidence="4">The sequence shown here is derived from an EMBL/GenBank/DDBJ whole genome shotgun (WGS) entry which is preliminary data.</text>
</comment>
<reference evidence="3" key="1">
    <citation type="journal article" date="2014" name="Int. J. Syst. Evol. Microbiol.">
        <title>Complete genome of a new Firmicutes species belonging to the dominant human colonic microbiota ('Ruminococcus bicirculans') reveals two chromosomes and a selective capacity to utilize plant glucans.</title>
        <authorList>
            <consortium name="NISC Comparative Sequencing Program"/>
            <person name="Wegmann U."/>
            <person name="Louis P."/>
            <person name="Goesmann A."/>
            <person name="Henrissat B."/>
            <person name="Duncan S.H."/>
            <person name="Flint H.J."/>
        </authorList>
    </citation>
    <scope>NUCLEOTIDE SEQUENCE</scope>
    <source>
        <strain evidence="3">JCM 10664</strain>
    </source>
</reference>
<dbReference type="InterPro" id="IPR042001">
    <property type="entry name" value="Sortase_F"/>
</dbReference>
<keyword evidence="2" id="KW-0812">Transmembrane</keyword>
<dbReference type="GO" id="GO:0016787">
    <property type="term" value="F:hydrolase activity"/>
    <property type="evidence" value="ECO:0007669"/>
    <property type="project" value="UniProtKB-KW"/>
</dbReference>
<dbReference type="Proteomes" id="UP000597989">
    <property type="component" value="Unassembled WGS sequence"/>
</dbReference>
<reference evidence="6" key="3">
    <citation type="journal article" date="2019" name="Int. J. Syst. Evol. Microbiol.">
        <title>The Global Catalogue of Microorganisms (GCM) 10K type strain sequencing project: providing services to taxonomists for standard genome sequencing and annotation.</title>
        <authorList>
            <consortium name="The Broad Institute Genomics Platform"/>
            <consortium name="The Broad Institute Genome Sequencing Center for Infectious Disease"/>
            <person name="Wu L."/>
            <person name="Ma J."/>
        </authorList>
    </citation>
    <scope>NUCLEOTIDE SEQUENCE [LARGE SCALE GENOMIC DNA]</scope>
    <source>
        <strain evidence="6">JCM 10664</strain>
    </source>
</reference>
<dbReference type="AlphaFoldDB" id="A0A917NAR5"/>
<evidence type="ECO:0000256" key="1">
    <source>
        <dbReference type="ARBA" id="ARBA00022801"/>
    </source>
</evidence>
<sequence>MTEQTAPRRGRLVAVVVAALVTLAALVVGWSATGTAPRYDQVRVDAPAASAKPESKPVAVDIPSIGARSSLVELGLNPDRTLQVPPVSQPMQAGWYAKGPTPGEPGPAVIAGHVDGRGQKGVFHRLHELQPGDAVDVQREDGSTARFAVQRVAQVPKKGFPGQQVYGATPDAQLRVITCGGSFDPQAHSYTDNVVVFAKLVE</sequence>
<keyword evidence="2" id="KW-1133">Transmembrane helix</keyword>
<evidence type="ECO:0000313" key="4">
    <source>
        <dbReference type="EMBL" id="GGI83453.1"/>
    </source>
</evidence>
<dbReference type="Pfam" id="PF04203">
    <property type="entry name" value="Sortase"/>
    <property type="match status" value="1"/>
</dbReference>
<proteinExistence type="predicted"/>
<evidence type="ECO:0000256" key="2">
    <source>
        <dbReference type="SAM" id="Phobius"/>
    </source>
</evidence>
<dbReference type="EMBL" id="BMMT01000005">
    <property type="protein sequence ID" value="GGI83453.1"/>
    <property type="molecule type" value="Genomic_DNA"/>
</dbReference>
<dbReference type="Proteomes" id="UP001500220">
    <property type="component" value="Unassembled WGS sequence"/>
</dbReference>
<keyword evidence="2" id="KW-0472">Membrane</keyword>
<dbReference type="SUPFAM" id="SSF63817">
    <property type="entry name" value="Sortase"/>
    <property type="match status" value="1"/>
</dbReference>
<keyword evidence="6" id="KW-1185">Reference proteome</keyword>
<evidence type="ECO:0000313" key="5">
    <source>
        <dbReference type="Proteomes" id="UP000597989"/>
    </source>
</evidence>
<keyword evidence="1" id="KW-0378">Hydrolase</keyword>
<dbReference type="CDD" id="cd05829">
    <property type="entry name" value="Sortase_F"/>
    <property type="match status" value="1"/>
</dbReference>
<dbReference type="Gene3D" id="2.40.260.10">
    <property type="entry name" value="Sortase"/>
    <property type="match status" value="1"/>
</dbReference>
<dbReference type="NCBIfam" id="NF033748">
    <property type="entry name" value="class_F_sortase"/>
    <property type="match status" value="1"/>
</dbReference>
<evidence type="ECO:0000313" key="3">
    <source>
        <dbReference type="EMBL" id="GAA0507413.1"/>
    </source>
</evidence>
<name>A0A917NAR5_9PSEU</name>
<reference evidence="3" key="5">
    <citation type="submission" date="2023-12" db="EMBL/GenBank/DDBJ databases">
        <authorList>
            <person name="Sun Q."/>
            <person name="Inoue M."/>
        </authorList>
    </citation>
    <scope>NUCLEOTIDE SEQUENCE</scope>
    <source>
        <strain evidence="3">JCM 10664</strain>
    </source>
</reference>
<accession>A0A917NAR5</accession>
<organism evidence="4 5">
    <name type="scientific">Saccharopolyspora thermophila</name>
    <dbReference type="NCBI Taxonomy" id="89367"/>
    <lineage>
        <taxon>Bacteria</taxon>
        <taxon>Bacillati</taxon>
        <taxon>Actinomycetota</taxon>
        <taxon>Actinomycetes</taxon>
        <taxon>Pseudonocardiales</taxon>
        <taxon>Pseudonocardiaceae</taxon>
        <taxon>Saccharopolyspora</taxon>
    </lineage>
</organism>
<dbReference type="InterPro" id="IPR023365">
    <property type="entry name" value="Sortase_dom-sf"/>
</dbReference>